<evidence type="ECO:0000259" key="3">
    <source>
        <dbReference type="PROSITE" id="PS51841"/>
    </source>
</evidence>
<feature type="compositionally biased region" description="Basic and acidic residues" evidence="1">
    <location>
        <begin position="1374"/>
        <end position="1419"/>
    </location>
</feature>
<dbReference type="PANTHER" id="PTHR42834:SF1">
    <property type="entry name" value="ENDONUCLEASE_EXONUCLEASE_PHOSPHATASE FAMILY PROTEIN (AFU_ORTHOLOGUE AFUA_3G09210)"/>
    <property type="match status" value="1"/>
</dbReference>
<dbReference type="NCBIfam" id="NF033681">
    <property type="entry name" value="ExeM_NucH_DNase"/>
    <property type="match status" value="1"/>
</dbReference>
<feature type="compositionally biased region" description="Basic and acidic residues" evidence="1">
    <location>
        <begin position="1019"/>
        <end position="1039"/>
    </location>
</feature>
<dbReference type="GO" id="GO:0004519">
    <property type="term" value="F:endonuclease activity"/>
    <property type="evidence" value="ECO:0007669"/>
    <property type="project" value="UniProtKB-KW"/>
</dbReference>
<dbReference type="InterPro" id="IPR008160">
    <property type="entry name" value="Collagen"/>
</dbReference>
<dbReference type="InterPro" id="IPR059115">
    <property type="entry name" value="Rib"/>
</dbReference>
<feature type="region of interest" description="Disordered" evidence="1">
    <location>
        <begin position="1134"/>
        <end position="1341"/>
    </location>
</feature>
<proteinExistence type="predicted"/>
<keyword evidence="5" id="KW-1185">Reference proteome</keyword>
<feature type="compositionally biased region" description="Basic and acidic residues" evidence="1">
    <location>
        <begin position="1149"/>
        <end position="1332"/>
    </location>
</feature>
<dbReference type="InterPro" id="IPR001322">
    <property type="entry name" value="Lamin_tail_dom"/>
</dbReference>
<dbReference type="InterPro" id="IPR047971">
    <property type="entry name" value="ExeM-like"/>
</dbReference>
<dbReference type="EMBL" id="JACDTZ010000001">
    <property type="protein sequence ID" value="MBA5244416.1"/>
    <property type="molecule type" value="Genomic_DNA"/>
</dbReference>
<dbReference type="CDD" id="cd04486">
    <property type="entry name" value="YhcR_OBF_like"/>
    <property type="match status" value="1"/>
</dbReference>
<evidence type="ECO:0000256" key="2">
    <source>
        <dbReference type="SAM" id="SignalP"/>
    </source>
</evidence>
<dbReference type="Gene3D" id="2.60.40.1260">
    <property type="entry name" value="Lamin Tail domain"/>
    <property type="match status" value="1"/>
</dbReference>
<name>A0A7W2I3U9_9CORY</name>
<feature type="chain" id="PRO_5031127364" evidence="2">
    <location>
        <begin position="31"/>
        <end position="1516"/>
    </location>
</feature>
<reference evidence="4 5" key="1">
    <citation type="submission" date="2020-07" db="EMBL/GenBank/DDBJ databases">
        <title>Draft genome and description of Corynebacterium haemomassiliense strain Marseile-Q3615 sp. nov.</title>
        <authorList>
            <person name="Boxberger M."/>
            <person name="La Scola B."/>
        </authorList>
    </citation>
    <scope>NUCLEOTIDE SEQUENCE [LARGE SCALE GENOMIC DNA]</scope>
    <source>
        <strain evidence="4 5">Marseille-Q3615</strain>
    </source>
</reference>
<feature type="compositionally biased region" description="Basic and acidic residues" evidence="1">
    <location>
        <begin position="1070"/>
        <end position="1114"/>
    </location>
</feature>
<comment type="caution">
    <text evidence="4">The sequence shown here is derived from an EMBL/GenBank/DDBJ whole genome shotgun (WGS) entry which is preliminary data.</text>
</comment>
<feature type="compositionally biased region" description="Basic and acidic residues" evidence="1">
    <location>
        <begin position="1046"/>
        <end position="1063"/>
    </location>
</feature>
<evidence type="ECO:0000256" key="1">
    <source>
        <dbReference type="SAM" id="MobiDB-lite"/>
    </source>
</evidence>
<sequence>MPTSRKSLGAAFAIALAAGTVSVVAPTASAAPDGSNVVINEVYGGGGNKGATYTHDFVELYNPTDQEIDLEGWTVDQCAKGGSCHGKATLTGKIPAGGYFLIQGAQGSGGTKALPSPNHAEDSLAYSGTDAIAYLKDAAGETVDLVGWGSANKFEGTAAPSTTNKTSVQRKEDGKDTDNNAQDFFTGAPTPGSANGKPPAETAPEDPADPAPQPEQPQPQPGEITPIAEIQGTGAKSPLKGKTVTTEGVVTAVYDEGGKKGFFLQTAGTGGEAKNPGDASDGIFIYMGDNQNYPKRGDSLQVTGAVGEYYNQTQITASAIAQLDEALEAPKAIEIETLPAGDDAREPYEGMLVRPKSYTVTDNYSLNTHGDLGLAPGDKAFRNPTDVIAPNKAKVAEMNAKQAAEVVYLDDGRTSDYFSTDKETPLPYLVTSDKGVKSIRTGDQVEFQTDVVVDYSFDQWRFQPLQPITGKNAAEELPITWNDSRKSSYDIPGTVEGDYSIGFFNVLNYFTSLGKDESGCKAYTDKDGTPVGTNFCNVRGAYSQDAFQDQQAKIVTAINKLDAHVLGLSEIENGARVTGDVAQRDNALSNLVNELNEAAGENKWDYVKSPSELGTAEDFIRVGFIYQPAQVEPVGESRIFDDPAFTRMARQPLAQEFNTVNRDDDENFVAVVNHFKSKGSVANDDKATGDGQGNNANVRVAQAQALLDHMDKQDDWQELPTFLVGDFNAYTMENALNTLRGNGYTLVHHEKDFPQESYQFNGQLGSLDHVFANEAAIALVQDSAVWNINGDESVAFEYSRRNYNVQDFFGDGDDPLYGYGNPFRSSDHDPVKVGFGAKLKEQEDADKFDPQAGEEVTVEQGAELPDAKSVITGADKLPEGTTFEWKSPENTDTVGDGQKGEITVTYPDKSTDTVEVVVNVTQVDDEEKPRYIVKAEVNDAGELVVTYDNGDTENLGKVTGEDGTDGEQGPKGDKGDTGAPGKDGKDGADGAQGPKGDKGDTGAPGKDGKDGADGAQGPKGDKGDKGDTGAPGKDGKDGADGAQGPKGDKGDTGAPGKDGKDGADGAQGPKGDKGDKGDTGAPGKDGKDGADGKQGPKGDKGDTGAPGKDGRGVKSFEVNDAGHLIVTYSDGETADLGKVTGEDGADGEQGPKGDKGDTGKPGKDGRDGIDGKDGVNGKPGKDGADGKQGPKGDKGDKGDTGKPGKDGRDGIDGKDGVNGKPGKDGADGKQGPKGDKGDKGDTGKPGKDGRDGIDGKDGVNGKPGKDGADGKQGPKGDKGDKGDTGKPGKDGRDGIDGKDGVDGKPGKDGADGKQGPKGDKGDTGADGRDGKDGTAGTDGRGIAEAAVNKNGELVLTYTDGETQNLGRVVGTDGADGKDGKDGEKGADGADGRDGQDGKPGKDGKDGEKGADGADGKDGNDGANAPAGEGSSVSDRCLPSVGIMALPLLALIPLGLAATMDIPALAPVKEQVDAVGASVQNQLPISPEMQQAAGVALAVAAIATLATLCSTEGGSSK</sequence>
<dbReference type="Pfam" id="PF08428">
    <property type="entry name" value="Rib"/>
    <property type="match status" value="1"/>
</dbReference>
<feature type="region of interest" description="Disordered" evidence="1">
    <location>
        <begin position="153"/>
        <end position="225"/>
    </location>
</feature>
<dbReference type="PANTHER" id="PTHR42834">
    <property type="entry name" value="ENDONUCLEASE/EXONUCLEASE/PHOSPHATASE FAMILY PROTEIN (AFU_ORTHOLOGUE AFUA_3G09210)"/>
    <property type="match status" value="1"/>
</dbReference>
<feature type="compositionally biased region" description="Pro residues" evidence="1">
    <location>
        <begin position="209"/>
        <end position="220"/>
    </location>
</feature>
<feature type="compositionally biased region" description="Basic and acidic residues" evidence="1">
    <location>
        <begin position="169"/>
        <end position="178"/>
    </location>
</feature>
<dbReference type="SUPFAM" id="SSF56219">
    <property type="entry name" value="DNase I-like"/>
    <property type="match status" value="1"/>
</dbReference>
<gene>
    <name evidence="4" type="ORF">H0193_06295</name>
</gene>
<dbReference type="Proteomes" id="UP000523682">
    <property type="component" value="Unassembled WGS sequence"/>
</dbReference>
<organism evidence="4 5">
    <name type="scientific">Corynebacterium haemomassiliense</name>
    <dbReference type="NCBI Taxonomy" id="2754726"/>
    <lineage>
        <taxon>Bacteria</taxon>
        <taxon>Bacillati</taxon>
        <taxon>Actinomycetota</taxon>
        <taxon>Actinomycetes</taxon>
        <taxon>Mycobacteriales</taxon>
        <taxon>Corynebacteriaceae</taxon>
        <taxon>Corynebacterium</taxon>
    </lineage>
</organism>
<keyword evidence="4" id="KW-0540">Nuclease</keyword>
<dbReference type="InterPro" id="IPR036415">
    <property type="entry name" value="Lamin_tail_dom_sf"/>
</dbReference>
<dbReference type="InterPro" id="IPR036691">
    <property type="entry name" value="Endo/exonu/phosph_ase_sf"/>
</dbReference>
<protein>
    <submittedName>
        <fullName evidence="4">ExeM/NucH family extracellular endonuclease</fullName>
    </submittedName>
</protein>
<dbReference type="InterPro" id="IPR012706">
    <property type="entry name" value="Rib_alpha_Esp_rpt"/>
</dbReference>
<keyword evidence="2" id="KW-0732">Signal</keyword>
<evidence type="ECO:0000313" key="5">
    <source>
        <dbReference type="Proteomes" id="UP000523682"/>
    </source>
</evidence>
<dbReference type="RefSeq" id="WP_181889038.1">
    <property type="nucleotide sequence ID" value="NZ_JACDTZ010000001.1"/>
</dbReference>
<evidence type="ECO:0000313" key="4">
    <source>
        <dbReference type="EMBL" id="MBA5244416.1"/>
    </source>
</evidence>
<keyword evidence="4" id="KW-0378">Hydrolase</keyword>
<dbReference type="SUPFAM" id="SSF74853">
    <property type="entry name" value="Lamin A/C globular tail domain"/>
    <property type="match status" value="1"/>
</dbReference>
<feature type="compositionally biased region" description="Low complexity" evidence="1">
    <location>
        <begin position="1420"/>
        <end position="1429"/>
    </location>
</feature>
<dbReference type="Pfam" id="PF00932">
    <property type="entry name" value="LTD"/>
    <property type="match status" value="1"/>
</dbReference>
<feature type="region of interest" description="Disordered" evidence="1">
    <location>
        <begin position="944"/>
        <end position="1115"/>
    </location>
</feature>
<feature type="region of interest" description="Disordered" evidence="1">
    <location>
        <begin position="1364"/>
        <end position="1433"/>
    </location>
</feature>
<feature type="domain" description="LTD" evidence="3">
    <location>
        <begin position="22"/>
        <end position="150"/>
    </location>
</feature>
<dbReference type="NCBIfam" id="TIGR02331">
    <property type="entry name" value="rib_alpha"/>
    <property type="match status" value="1"/>
</dbReference>
<feature type="compositionally biased region" description="Basic and acidic residues" evidence="1">
    <location>
        <begin position="995"/>
        <end position="1012"/>
    </location>
</feature>
<feature type="region of interest" description="Disordered" evidence="1">
    <location>
        <begin position="879"/>
        <end position="904"/>
    </location>
</feature>
<keyword evidence="4" id="KW-0255">Endonuclease</keyword>
<feature type="signal peptide" evidence="2">
    <location>
        <begin position="1"/>
        <end position="30"/>
    </location>
</feature>
<dbReference type="Gene3D" id="3.60.10.10">
    <property type="entry name" value="Endonuclease/exonuclease/phosphatase"/>
    <property type="match status" value="1"/>
</dbReference>
<dbReference type="Pfam" id="PF01391">
    <property type="entry name" value="Collagen"/>
    <property type="match status" value="5"/>
</dbReference>
<accession>A0A7W2I3U9</accession>
<dbReference type="PROSITE" id="PS51841">
    <property type="entry name" value="LTD"/>
    <property type="match status" value="1"/>
</dbReference>
<feature type="compositionally biased region" description="Basic and acidic residues" evidence="1">
    <location>
        <begin position="968"/>
        <end position="988"/>
    </location>
</feature>
<dbReference type="CDD" id="cd10283">
    <property type="entry name" value="MnuA_DNase1-like"/>
    <property type="match status" value="1"/>
</dbReference>